<dbReference type="Gene3D" id="2.40.50.100">
    <property type="match status" value="1"/>
</dbReference>
<dbReference type="PROSITE" id="PS00188">
    <property type="entry name" value="BIOTIN"/>
    <property type="match status" value="1"/>
</dbReference>
<accession>A0A7X9IK01</accession>
<organism evidence="3 4">
    <name type="scientific">SAR324 cluster bacterium</name>
    <dbReference type="NCBI Taxonomy" id="2024889"/>
    <lineage>
        <taxon>Bacteria</taxon>
        <taxon>Deltaproteobacteria</taxon>
        <taxon>SAR324 cluster</taxon>
    </lineage>
</organism>
<dbReference type="PANTHER" id="PTHR45266:SF3">
    <property type="entry name" value="OXALOACETATE DECARBOXYLASE ALPHA CHAIN"/>
    <property type="match status" value="1"/>
</dbReference>
<feature type="domain" description="Lipoyl-binding" evidence="2">
    <location>
        <begin position="84"/>
        <end position="171"/>
    </location>
</feature>
<dbReference type="CDD" id="cd06850">
    <property type="entry name" value="biotinyl_domain"/>
    <property type="match status" value="1"/>
</dbReference>
<evidence type="ECO:0000256" key="1">
    <source>
        <dbReference type="ARBA" id="ARBA00023267"/>
    </source>
</evidence>
<evidence type="ECO:0000313" key="3">
    <source>
        <dbReference type="EMBL" id="NMC63613.1"/>
    </source>
</evidence>
<dbReference type="Pfam" id="PF00364">
    <property type="entry name" value="Biotin_lipoyl"/>
    <property type="match status" value="1"/>
</dbReference>
<evidence type="ECO:0000259" key="2">
    <source>
        <dbReference type="PROSITE" id="PS50968"/>
    </source>
</evidence>
<dbReference type="SUPFAM" id="SSF51230">
    <property type="entry name" value="Single hybrid motif"/>
    <property type="match status" value="1"/>
</dbReference>
<sequence length="173" mass="19718">MEYKVRCGQKRYRLSIDRKDDFSEETAIDVGKNNYRVKIHEKTQGGDIRLISVNNKLLWVKVSRRSDGLPSKVMLNGTAYPVDIEKVESTRFKPETPRKQVEGKVNAILPGQITRIYVNAGERVRSGQPLFVLEAMKMENEITAPRDGIVHALNVRPEQLVSKGELLLEIKDN</sequence>
<dbReference type="Proteomes" id="UP000524246">
    <property type="component" value="Unassembled WGS sequence"/>
</dbReference>
<dbReference type="PROSITE" id="PS50968">
    <property type="entry name" value="BIOTINYL_LIPOYL"/>
    <property type="match status" value="1"/>
</dbReference>
<reference evidence="3 4" key="1">
    <citation type="journal article" date="2020" name="Biotechnol. Biofuels">
        <title>New insights from the biogas microbiome by comprehensive genome-resolved metagenomics of nearly 1600 species originating from multiple anaerobic digesters.</title>
        <authorList>
            <person name="Campanaro S."/>
            <person name="Treu L."/>
            <person name="Rodriguez-R L.M."/>
            <person name="Kovalovszki A."/>
            <person name="Ziels R.M."/>
            <person name="Maus I."/>
            <person name="Zhu X."/>
            <person name="Kougias P.G."/>
            <person name="Basile A."/>
            <person name="Luo G."/>
            <person name="Schluter A."/>
            <person name="Konstantinidis K.T."/>
            <person name="Angelidaki I."/>
        </authorList>
    </citation>
    <scope>NUCLEOTIDE SEQUENCE [LARGE SCALE GENOMIC DNA]</scope>
    <source>
        <strain evidence="3">AS27yjCOA_65</strain>
    </source>
</reference>
<dbReference type="InterPro" id="IPR001882">
    <property type="entry name" value="Biotin_BS"/>
</dbReference>
<name>A0A7X9IK01_9DELT</name>
<dbReference type="EMBL" id="JAAZON010000483">
    <property type="protein sequence ID" value="NMC63613.1"/>
    <property type="molecule type" value="Genomic_DNA"/>
</dbReference>
<dbReference type="InterPro" id="IPR050709">
    <property type="entry name" value="Biotin_Carboxyl_Carrier/Decarb"/>
</dbReference>
<keyword evidence="1" id="KW-0092">Biotin</keyword>
<gene>
    <name evidence="3" type="ORF">GYA55_10665</name>
</gene>
<dbReference type="InterPro" id="IPR000089">
    <property type="entry name" value="Biotin_lipoyl"/>
</dbReference>
<dbReference type="FunFam" id="2.40.50.100:FF:000003">
    <property type="entry name" value="Acetyl-CoA carboxylase biotin carboxyl carrier protein"/>
    <property type="match status" value="1"/>
</dbReference>
<dbReference type="PANTHER" id="PTHR45266">
    <property type="entry name" value="OXALOACETATE DECARBOXYLASE ALPHA CHAIN"/>
    <property type="match status" value="1"/>
</dbReference>
<proteinExistence type="predicted"/>
<protein>
    <submittedName>
        <fullName evidence="3">Biotin/lipoyl-binding protein</fullName>
    </submittedName>
</protein>
<evidence type="ECO:0000313" key="4">
    <source>
        <dbReference type="Proteomes" id="UP000524246"/>
    </source>
</evidence>
<dbReference type="InterPro" id="IPR011053">
    <property type="entry name" value="Single_hybrid_motif"/>
</dbReference>
<comment type="caution">
    <text evidence="3">The sequence shown here is derived from an EMBL/GenBank/DDBJ whole genome shotgun (WGS) entry which is preliminary data.</text>
</comment>
<dbReference type="AlphaFoldDB" id="A0A7X9IK01"/>